<feature type="region of interest" description="Disordered" evidence="2">
    <location>
        <begin position="1"/>
        <end position="98"/>
    </location>
</feature>
<feature type="compositionally biased region" description="Basic and acidic residues" evidence="2">
    <location>
        <begin position="55"/>
        <end position="77"/>
    </location>
</feature>
<comment type="caution">
    <text evidence="3">The sequence shown here is derived from an EMBL/GenBank/DDBJ whole genome shotgun (WGS) entry which is preliminary data.</text>
</comment>
<accession>A0A0J7KC77</accession>
<name>A0A0J7KC77_LASNI</name>
<evidence type="ECO:0000313" key="4">
    <source>
        <dbReference type="Proteomes" id="UP000036403"/>
    </source>
</evidence>
<evidence type="ECO:0000313" key="3">
    <source>
        <dbReference type="EMBL" id="KMQ87839.1"/>
    </source>
</evidence>
<keyword evidence="4" id="KW-1185">Reference proteome</keyword>
<feature type="coiled-coil region" evidence="1">
    <location>
        <begin position="204"/>
        <end position="238"/>
    </location>
</feature>
<keyword evidence="1" id="KW-0175">Coiled coil</keyword>
<reference evidence="3 4" key="1">
    <citation type="submission" date="2015-04" db="EMBL/GenBank/DDBJ databases">
        <title>Lasius niger genome sequencing.</title>
        <authorList>
            <person name="Konorov E.A."/>
            <person name="Nikitin M.A."/>
            <person name="Kirill M.V."/>
            <person name="Chang P."/>
        </authorList>
    </citation>
    <scope>NUCLEOTIDE SEQUENCE [LARGE SCALE GENOMIC DNA]</scope>
    <source>
        <tissue evidence="3">Whole</tissue>
    </source>
</reference>
<sequence>MSTESDLSESEGGTKKRITTKSTDTSASGEDSEVEYTSTEYLDPEYTKKLRSSGKNKEQVSEAKSAKSPVRESTRKAETKRKKKDTMRVWSSAEDGEDDDTDFCPKDLKIMGATTIGAIGIGCLKITENERKNSPNINGAVSGIMKRKIRRAADVINTLIYKAESKGDPTYLRIRNRELESQVEKMKLEEILRNREMEDMRTIVADLKKEVYELNGRLDDAEEDARKARESYRITRRIMKKGEGDSVEVEGDSLPSIEAPPSIKEVDVNIPVDWDLFEDPTIGF</sequence>
<dbReference type="EMBL" id="LBMM01009853">
    <property type="protein sequence ID" value="KMQ87839.1"/>
    <property type="molecule type" value="Genomic_DNA"/>
</dbReference>
<evidence type="ECO:0000256" key="1">
    <source>
        <dbReference type="SAM" id="Coils"/>
    </source>
</evidence>
<dbReference type="AlphaFoldDB" id="A0A0J7KC77"/>
<protein>
    <submittedName>
        <fullName evidence="3">Myosin heavy chain-like protein</fullName>
    </submittedName>
</protein>
<evidence type="ECO:0000256" key="2">
    <source>
        <dbReference type="SAM" id="MobiDB-lite"/>
    </source>
</evidence>
<feature type="compositionally biased region" description="Polar residues" evidence="2">
    <location>
        <begin position="20"/>
        <end position="40"/>
    </location>
</feature>
<dbReference type="Proteomes" id="UP000036403">
    <property type="component" value="Unassembled WGS sequence"/>
</dbReference>
<organism evidence="3 4">
    <name type="scientific">Lasius niger</name>
    <name type="common">Black garden ant</name>
    <dbReference type="NCBI Taxonomy" id="67767"/>
    <lineage>
        <taxon>Eukaryota</taxon>
        <taxon>Metazoa</taxon>
        <taxon>Ecdysozoa</taxon>
        <taxon>Arthropoda</taxon>
        <taxon>Hexapoda</taxon>
        <taxon>Insecta</taxon>
        <taxon>Pterygota</taxon>
        <taxon>Neoptera</taxon>
        <taxon>Endopterygota</taxon>
        <taxon>Hymenoptera</taxon>
        <taxon>Apocrita</taxon>
        <taxon>Aculeata</taxon>
        <taxon>Formicoidea</taxon>
        <taxon>Formicidae</taxon>
        <taxon>Formicinae</taxon>
        <taxon>Lasius</taxon>
        <taxon>Lasius</taxon>
    </lineage>
</organism>
<gene>
    <name evidence="3" type="ORF">RF55_12781</name>
</gene>
<proteinExistence type="predicted"/>
<dbReference type="PaxDb" id="67767-A0A0J7KC77"/>